<evidence type="ECO:0008006" key="3">
    <source>
        <dbReference type="Google" id="ProtNLM"/>
    </source>
</evidence>
<accession>A0A251X4E5</accession>
<protein>
    <recommendedName>
        <fullName evidence="3">Glycosyl transferase family 1 domain-containing protein</fullName>
    </recommendedName>
</protein>
<evidence type="ECO:0000313" key="1">
    <source>
        <dbReference type="EMBL" id="OUD12373.1"/>
    </source>
</evidence>
<dbReference type="Proteomes" id="UP000194798">
    <property type="component" value="Unassembled WGS sequence"/>
</dbReference>
<dbReference type="SUPFAM" id="SSF53756">
    <property type="entry name" value="UDP-Glycosyltransferase/glycogen phosphorylase"/>
    <property type="match status" value="1"/>
</dbReference>
<sequence>MSTERLIVCYILAYRQPNYIRTMTLLKGLQQIPHIRLITAINRYTGMWRYVDTLWQLIKIRWKYNPDYYLLGFRGHDIFWLVRLITAGKPLLFDSLMSPSAALIDEKKQGEMGVLFGKLLSGVEKAILHQADIILTDTSLHVEFFSQRFKLPKEKIHAISVGADETLPIISEKKKEAQFHSPFQVLFYGSFLPLHGVPIILQAAAILKPFPIQFTFIGGGKKEVDYLQQLSLPNITHIQWVDFPALLRHYVANTDLGLGGPFGNTPQAQRVITGKSLQFLAAAKPTVIGQIAEYSGFIDKHNCLLVKQGEVESLVSAILWAYQHPEALKDVGRAGFNLYQARFSTVCIARQLTPLLVKK</sequence>
<evidence type="ECO:0000313" key="2">
    <source>
        <dbReference type="Proteomes" id="UP000194798"/>
    </source>
</evidence>
<dbReference type="RefSeq" id="WP_086489323.1">
    <property type="nucleotide sequence ID" value="NZ_MSLT01000023.1"/>
</dbReference>
<gene>
    <name evidence="1" type="ORF">TPSD3_14780</name>
</gene>
<comment type="caution">
    <text evidence="1">The sequence shown here is derived from an EMBL/GenBank/DDBJ whole genome shotgun (WGS) entry which is preliminary data.</text>
</comment>
<dbReference type="OrthoDB" id="9790710at2"/>
<dbReference type="AlphaFoldDB" id="A0A251X4E5"/>
<dbReference type="Pfam" id="PF13692">
    <property type="entry name" value="Glyco_trans_1_4"/>
    <property type="match status" value="1"/>
</dbReference>
<keyword evidence="2" id="KW-1185">Reference proteome</keyword>
<reference evidence="1 2" key="1">
    <citation type="submission" date="2016-12" db="EMBL/GenBank/DDBJ databases">
        <title>Thioflexothrix psekupsii D3 genome sequencing and assembly.</title>
        <authorList>
            <person name="Fomenkov A."/>
            <person name="Vincze T."/>
            <person name="Grabovich M."/>
            <person name="Anton B.P."/>
            <person name="Dubinina G."/>
            <person name="Orlova M."/>
            <person name="Belousova E."/>
            <person name="Roberts R.J."/>
        </authorList>
    </citation>
    <scope>NUCLEOTIDE SEQUENCE [LARGE SCALE GENOMIC DNA]</scope>
    <source>
        <strain evidence="1">D3</strain>
    </source>
</reference>
<organism evidence="1 2">
    <name type="scientific">Thioflexithrix psekupsensis</name>
    <dbReference type="NCBI Taxonomy" id="1570016"/>
    <lineage>
        <taxon>Bacteria</taxon>
        <taxon>Pseudomonadati</taxon>
        <taxon>Pseudomonadota</taxon>
        <taxon>Gammaproteobacteria</taxon>
        <taxon>Thiotrichales</taxon>
        <taxon>Thioflexithrix</taxon>
    </lineage>
</organism>
<dbReference type="Gene3D" id="3.40.50.2000">
    <property type="entry name" value="Glycogen Phosphorylase B"/>
    <property type="match status" value="1"/>
</dbReference>
<proteinExistence type="predicted"/>
<dbReference type="EMBL" id="MSLT01000023">
    <property type="protein sequence ID" value="OUD12373.1"/>
    <property type="molecule type" value="Genomic_DNA"/>
</dbReference>
<name>A0A251X4E5_9GAMM</name>